<dbReference type="FunFam" id="1.10.601.10:FF:000001">
    <property type="entry name" value="RNA polymerase sigma factor SigA"/>
    <property type="match status" value="1"/>
</dbReference>
<dbReference type="InterPro" id="IPR042189">
    <property type="entry name" value="RNA_pol_sigma_70_r1_1_sf"/>
</dbReference>
<comment type="similarity">
    <text evidence="5">Belongs to the sigma-70 factor family. RpoD/SigA subfamily.</text>
</comment>
<dbReference type="Gene3D" id="1.10.601.10">
    <property type="entry name" value="RNA Polymerase Primary Sigma Factor"/>
    <property type="match status" value="1"/>
</dbReference>
<dbReference type="Pfam" id="PF00140">
    <property type="entry name" value="Sigma70_r1_2"/>
    <property type="match status" value="1"/>
</dbReference>
<dbReference type="SUPFAM" id="SSF88659">
    <property type="entry name" value="Sigma3 and sigma4 domains of RNA polymerase sigma factors"/>
    <property type="match status" value="2"/>
</dbReference>
<dbReference type="RefSeq" id="WP_114367425.1">
    <property type="nucleotide sequence ID" value="NZ_QPEX01000010.1"/>
</dbReference>
<dbReference type="InterPro" id="IPR007630">
    <property type="entry name" value="RNA_pol_sigma70_r4"/>
</dbReference>
<evidence type="ECO:0000256" key="4">
    <source>
        <dbReference type="ARBA" id="ARBA00023163"/>
    </source>
</evidence>
<keyword evidence="6" id="KW-0175">Coiled coil</keyword>
<evidence type="ECO:0000256" key="6">
    <source>
        <dbReference type="SAM" id="Coils"/>
    </source>
</evidence>
<evidence type="ECO:0000313" key="9">
    <source>
        <dbReference type="Proteomes" id="UP000253562"/>
    </source>
</evidence>
<dbReference type="GO" id="GO:0016987">
    <property type="term" value="F:sigma factor activity"/>
    <property type="evidence" value="ECO:0007669"/>
    <property type="project" value="UniProtKB-UniRule"/>
</dbReference>
<dbReference type="InterPro" id="IPR013325">
    <property type="entry name" value="RNA_pol_sigma_r2"/>
</dbReference>
<dbReference type="Pfam" id="PF04542">
    <property type="entry name" value="Sigma70_r2"/>
    <property type="match status" value="1"/>
</dbReference>
<feature type="DNA-binding region" description="H-T-H motif" evidence="5">
    <location>
        <begin position="513"/>
        <end position="532"/>
    </location>
</feature>
<sequence length="557" mass="64725">MEFADQELAVLLEKGKSQGYLTYDEVNNYLPDEASGSEKLDGLLAELENRGIELVTEAPEDDFDDAPSTKAPSAREFAEALDDDGSGESFGSEEITKSSDDPIRMYLSQMASIPLLARTEEIALAKKIEITRKQFRRLVLGCDFALRHTVEILEKVHRGELPFDRTIKVSLTENLTKEQIQGRMPHNLKTLRVMLEQNRRDFQRLLRKSTPREERLAARKRFIRRRQKCLQLVEELSLRTRRVQPVMAQLEDFADRMEEIRARLDLIREIPAAKDERANLRKELRDLMLLTLESPRSLRARCEKFRKQFDQYEGVKRQLSSGNLRLVVSIAKKYRNRGLSFLDLIQEGNTGLMRAVDKYEYRRGFKFSTYATWWIRQAITRAIADQARTIRIPVHMIDVLSKLRNVQKSLLQELRREPTMEEISRRSEVPVEEVRRVMDIGRHPVSLDRPIGESEDSSFGEFIEDGHEETPIRKASNEILRDKIGGLLKTLTYREREIIKLRYGLQDGYTYTLEEVGRIFKVTRERVRQIEAKAVRKLQHPVRSQQLAGFLHTADAA</sequence>
<protein>
    <recommendedName>
        <fullName evidence="5">RNA polymerase sigma factor SigA</fullName>
    </recommendedName>
</protein>
<keyword evidence="4 5" id="KW-0804">Transcription</keyword>
<dbReference type="InterPro" id="IPR007627">
    <property type="entry name" value="RNA_pol_sigma70_r2"/>
</dbReference>
<dbReference type="Gene3D" id="1.10.10.10">
    <property type="entry name" value="Winged helix-like DNA-binding domain superfamily/Winged helix DNA-binding domain"/>
    <property type="match status" value="2"/>
</dbReference>
<comment type="function">
    <text evidence="5">Sigma factors are initiation factors that promote the attachment of RNA polymerase to specific initiation sites and are then released. This sigma factor is the primary sigma factor during exponential growth.</text>
</comment>
<dbReference type="Pfam" id="PF04545">
    <property type="entry name" value="Sigma70_r4"/>
    <property type="match status" value="1"/>
</dbReference>
<reference evidence="8 9" key="1">
    <citation type="submission" date="2018-07" db="EMBL/GenBank/DDBJ databases">
        <title>Comparative genomes isolates from brazilian mangrove.</title>
        <authorList>
            <person name="De Araujo J.E."/>
            <person name="Taketani R.G."/>
            <person name="Silva M.C.P."/>
            <person name="Lourenco M.V."/>
            <person name="Oliveira V.M."/>
            <person name="Andreote F.D."/>
        </authorList>
    </citation>
    <scope>NUCLEOTIDE SEQUENCE [LARGE SCALE GENOMIC DNA]</scope>
    <source>
        <strain evidence="8 9">HEX PRIS-MGV</strain>
    </source>
</reference>
<dbReference type="SUPFAM" id="SSF88946">
    <property type="entry name" value="Sigma2 domain of RNA polymerase sigma factors"/>
    <property type="match status" value="1"/>
</dbReference>
<dbReference type="InterPro" id="IPR009042">
    <property type="entry name" value="RNA_pol_sigma70_r1_2"/>
</dbReference>
<dbReference type="Pfam" id="PF04539">
    <property type="entry name" value="Sigma70_r3"/>
    <property type="match status" value="1"/>
</dbReference>
<evidence type="ECO:0000256" key="3">
    <source>
        <dbReference type="ARBA" id="ARBA00023125"/>
    </source>
</evidence>
<dbReference type="EMBL" id="QPEX01000010">
    <property type="protein sequence ID" value="RCS54358.1"/>
    <property type="molecule type" value="Genomic_DNA"/>
</dbReference>
<dbReference type="HAMAP" id="MF_00963">
    <property type="entry name" value="Sigma70_RpoD_SigA"/>
    <property type="match status" value="1"/>
</dbReference>
<evidence type="ECO:0000313" key="8">
    <source>
        <dbReference type="EMBL" id="RCS54358.1"/>
    </source>
</evidence>
<feature type="short sequence motif" description="Interaction with polymerase core subunit RpoC" evidence="5">
    <location>
        <begin position="343"/>
        <end position="346"/>
    </location>
</feature>
<evidence type="ECO:0000256" key="2">
    <source>
        <dbReference type="ARBA" id="ARBA00023082"/>
    </source>
</evidence>
<keyword evidence="1 5" id="KW-0805">Transcription regulation</keyword>
<dbReference type="PRINTS" id="PR00046">
    <property type="entry name" value="SIGMA70FCT"/>
</dbReference>
<dbReference type="InterPro" id="IPR028630">
    <property type="entry name" value="Sigma70_RpoD"/>
</dbReference>
<dbReference type="PANTHER" id="PTHR30603">
    <property type="entry name" value="RNA POLYMERASE SIGMA FACTOR RPO"/>
    <property type="match status" value="1"/>
</dbReference>
<feature type="region of interest" description="Sigma-70 factor domain-3" evidence="5">
    <location>
        <begin position="398"/>
        <end position="474"/>
    </location>
</feature>
<comment type="subunit">
    <text evidence="5">Interacts transiently with the RNA polymerase catalytic core.</text>
</comment>
<evidence type="ECO:0000256" key="1">
    <source>
        <dbReference type="ARBA" id="ARBA00023015"/>
    </source>
</evidence>
<feature type="coiled-coil region" evidence="6">
    <location>
        <begin position="250"/>
        <end position="290"/>
    </location>
</feature>
<dbReference type="InterPro" id="IPR000943">
    <property type="entry name" value="RNA_pol_sigma70"/>
</dbReference>
<dbReference type="InterPro" id="IPR013324">
    <property type="entry name" value="RNA_pol_sigma_r3/r4-like"/>
</dbReference>
<feature type="domain" description="RNA polymerase sigma-70" evidence="7">
    <location>
        <begin position="512"/>
        <end position="538"/>
    </location>
</feature>
<dbReference type="NCBIfam" id="TIGR02937">
    <property type="entry name" value="sigma70-ECF"/>
    <property type="match status" value="1"/>
</dbReference>
<dbReference type="Gene3D" id="1.10.220.120">
    <property type="entry name" value="Sigma-70 factor, region 1.1"/>
    <property type="match status" value="1"/>
</dbReference>
<dbReference type="Proteomes" id="UP000253562">
    <property type="component" value="Unassembled WGS sequence"/>
</dbReference>
<keyword evidence="5" id="KW-0963">Cytoplasm</keyword>
<dbReference type="InterPro" id="IPR014284">
    <property type="entry name" value="RNA_pol_sigma-70_dom"/>
</dbReference>
<comment type="subcellular location">
    <subcellularLocation>
        <location evidence="5">Cytoplasm</location>
    </subcellularLocation>
</comment>
<dbReference type="InterPro" id="IPR036388">
    <property type="entry name" value="WH-like_DNA-bd_sf"/>
</dbReference>
<dbReference type="GO" id="GO:0006352">
    <property type="term" value="P:DNA-templated transcription initiation"/>
    <property type="evidence" value="ECO:0007669"/>
    <property type="project" value="UniProtKB-UniRule"/>
</dbReference>
<dbReference type="OrthoDB" id="9780321at2"/>
<dbReference type="PANTHER" id="PTHR30603:SF60">
    <property type="entry name" value="RNA POLYMERASE SIGMA FACTOR RPOD"/>
    <property type="match status" value="1"/>
</dbReference>
<dbReference type="PROSITE" id="PS00716">
    <property type="entry name" value="SIGMA70_2"/>
    <property type="match status" value="1"/>
</dbReference>
<proteinExistence type="inferred from homology"/>
<dbReference type="InterPro" id="IPR007624">
    <property type="entry name" value="RNA_pol_sigma70_r3"/>
</dbReference>
<feature type="region of interest" description="Sigma-70 factor domain-2" evidence="5">
    <location>
        <begin position="319"/>
        <end position="389"/>
    </location>
</feature>
<feature type="region of interest" description="Sigma-70 factor domain-4" evidence="5">
    <location>
        <begin position="487"/>
        <end position="540"/>
    </location>
</feature>
<dbReference type="CDD" id="cd06171">
    <property type="entry name" value="Sigma70_r4"/>
    <property type="match status" value="1"/>
</dbReference>
<dbReference type="InterPro" id="IPR050239">
    <property type="entry name" value="Sigma-70_RNA_pol_init_factors"/>
</dbReference>
<dbReference type="Pfam" id="PF03979">
    <property type="entry name" value="Sigma70_r1_1"/>
    <property type="match status" value="1"/>
</dbReference>
<dbReference type="GO" id="GO:0003677">
    <property type="term" value="F:DNA binding"/>
    <property type="evidence" value="ECO:0007669"/>
    <property type="project" value="UniProtKB-UniRule"/>
</dbReference>
<dbReference type="GO" id="GO:0005737">
    <property type="term" value="C:cytoplasm"/>
    <property type="evidence" value="ECO:0007669"/>
    <property type="project" value="UniProtKB-SubCell"/>
</dbReference>
<name>A0A368KVC3_9BACT</name>
<accession>A0A368KVC3</accession>
<organism evidence="8 9">
    <name type="scientific">Bremerella cremea</name>
    <dbReference type="NCBI Taxonomy" id="1031537"/>
    <lineage>
        <taxon>Bacteria</taxon>
        <taxon>Pseudomonadati</taxon>
        <taxon>Planctomycetota</taxon>
        <taxon>Planctomycetia</taxon>
        <taxon>Pirellulales</taxon>
        <taxon>Pirellulaceae</taxon>
        <taxon>Bremerella</taxon>
    </lineage>
</organism>
<keyword evidence="2 5" id="KW-0731">Sigma factor</keyword>
<evidence type="ECO:0000259" key="7">
    <source>
        <dbReference type="PROSITE" id="PS00716"/>
    </source>
</evidence>
<gene>
    <name evidence="5" type="primary">sigA</name>
    <name evidence="8" type="ORF">DTL42_04220</name>
</gene>
<dbReference type="AlphaFoldDB" id="A0A368KVC3"/>
<comment type="caution">
    <text evidence="8">The sequence shown here is derived from an EMBL/GenBank/DDBJ whole genome shotgun (WGS) entry which is preliminary data.</text>
</comment>
<keyword evidence="3 5" id="KW-0238">DNA-binding</keyword>
<dbReference type="InterPro" id="IPR007127">
    <property type="entry name" value="RNA_pol_sigma_70_r1_1"/>
</dbReference>
<evidence type="ECO:0000256" key="5">
    <source>
        <dbReference type="HAMAP-Rule" id="MF_00963"/>
    </source>
</evidence>